<dbReference type="AlphaFoldDB" id="A0A7W3U124"/>
<name>A0A7W3U124_9GAMM</name>
<comment type="caution">
    <text evidence="2">The sequence shown here is derived from an EMBL/GenBank/DDBJ whole genome shotgun (WGS) entry which is preliminary data.</text>
</comment>
<dbReference type="RefSeq" id="WP_182667746.1">
    <property type="nucleotide sequence ID" value="NZ_JACHTE010000001.1"/>
</dbReference>
<organism evidence="2 3">
    <name type="scientific">Marilutibacter penaei</name>
    <dbReference type="NCBI Taxonomy" id="2759900"/>
    <lineage>
        <taxon>Bacteria</taxon>
        <taxon>Pseudomonadati</taxon>
        <taxon>Pseudomonadota</taxon>
        <taxon>Gammaproteobacteria</taxon>
        <taxon>Lysobacterales</taxon>
        <taxon>Lysobacteraceae</taxon>
        <taxon>Marilutibacter</taxon>
    </lineage>
</organism>
<protein>
    <submittedName>
        <fullName evidence="2">Uncharacterized protein</fullName>
    </submittedName>
</protein>
<sequence>MPRGRGGQPAPLVHNPDTTPGRGAFEITFQRGTSSMLKKSLAAVFMAVLLASCASSGSSPSVPRIDATTTATAEASYKAMHARLPQQKQLQLMLAMLSINMIGVNSAHEVAGNPDLQSPSIGRIKDVVAGMSADEIIAYAAEHSTVRMEVTPQ</sequence>
<accession>A0A7W3U124</accession>
<reference evidence="2 3" key="1">
    <citation type="submission" date="2020-07" db="EMBL/GenBank/DDBJ databases">
        <authorList>
            <person name="Xu S."/>
            <person name="Li A."/>
        </authorList>
    </citation>
    <scope>NUCLEOTIDE SEQUENCE [LARGE SCALE GENOMIC DNA]</scope>
    <source>
        <strain evidence="2 3">SG-8</strain>
    </source>
</reference>
<keyword evidence="3" id="KW-1185">Reference proteome</keyword>
<dbReference type="EMBL" id="JACHTE010000001">
    <property type="protein sequence ID" value="MBB1086949.1"/>
    <property type="molecule type" value="Genomic_DNA"/>
</dbReference>
<gene>
    <name evidence="2" type="ORF">H4F99_00440</name>
</gene>
<proteinExistence type="predicted"/>
<evidence type="ECO:0000313" key="2">
    <source>
        <dbReference type="EMBL" id="MBB1086949.1"/>
    </source>
</evidence>
<evidence type="ECO:0000313" key="3">
    <source>
        <dbReference type="Proteomes" id="UP000552587"/>
    </source>
</evidence>
<dbReference type="Proteomes" id="UP000552587">
    <property type="component" value="Unassembled WGS sequence"/>
</dbReference>
<evidence type="ECO:0000256" key="1">
    <source>
        <dbReference type="SAM" id="MobiDB-lite"/>
    </source>
</evidence>
<feature type="region of interest" description="Disordered" evidence="1">
    <location>
        <begin position="1"/>
        <end position="22"/>
    </location>
</feature>